<evidence type="ECO:0000256" key="1">
    <source>
        <dbReference type="ARBA" id="ARBA00001973"/>
    </source>
</evidence>
<dbReference type="GO" id="GO:0046872">
    <property type="term" value="F:metal ion binding"/>
    <property type="evidence" value="ECO:0007669"/>
    <property type="project" value="UniProtKB-KW"/>
</dbReference>
<keyword evidence="4" id="KW-0479">Metal-binding</keyword>
<comment type="catalytic activity">
    <reaction evidence="14">
        <text>[(1-&gt;4)-beta-D-glucosyl]n+m + reduced acceptor + O2 = 4-dehydro-beta-D-glucosyl-[(1-&gt;4)-beta-D-glucosyl]n-1 + [(1-&gt;4)-beta-D-glucosyl]m + acceptor + H2O.</text>
        <dbReference type="EC" id="1.14.99.56"/>
    </reaction>
</comment>
<dbReference type="Pfam" id="PF03443">
    <property type="entry name" value="AA9"/>
    <property type="match status" value="1"/>
</dbReference>
<keyword evidence="12" id="KW-0624">Polysaccharide degradation</keyword>
<dbReference type="GO" id="GO:0005576">
    <property type="term" value="C:extracellular region"/>
    <property type="evidence" value="ECO:0007669"/>
    <property type="project" value="UniProtKB-SubCell"/>
</dbReference>
<keyword evidence="3" id="KW-0964">Secreted</keyword>
<evidence type="ECO:0000313" key="20">
    <source>
        <dbReference type="Proteomes" id="UP000799302"/>
    </source>
</evidence>
<dbReference type="Proteomes" id="UP000799302">
    <property type="component" value="Unassembled WGS sequence"/>
</dbReference>
<evidence type="ECO:0000256" key="14">
    <source>
        <dbReference type="ARBA" id="ARBA00045077"/>
    </source>
</evidence>
<evidence type="ECO:0000256" key="13">
    <source>
        <dbReference type="ARBA" id="ARBA00044502"/>
    </source>
</evidence>
<dbReference type="GO" id="GO:0004497">
    <property type="term" value="F:monooxygenase activity"/>
    <property type="evidence" value="ECO:0007669"/>
    <property type="project" value="UniProtKB-KW"/>
</dbReference>
<evidence type="ECO:0000256" key="3">
    <source>
        <dbReference type="ARBA" id="ARBA00022525"/>
    </source>
</evidence>
<feature type="region of interest" description="Disordered" evidence="16">
    <location>
        <begin position="295"/>
        <end position="335"/>
    </location>
</feature>
<dbReference type="OrthoDB" id="4849160at2759"/>
<evidence type="ECO:0000256" key="2">
    <source>
        <dbReference type="ARBA" id="ARBA00004613"/>
    </source>
</evidence>
<keyword evidence="9" id="KW-0503">Monooxygenase</keyword>
<evidence type="ECO:0000256" key="12">
    <source>
        <dbReference type="ARBA" id="ARBA00023326"/>
    </source>
</evidence>
<evidence type="ECO:0000313" key="19">
    <source>
        <dbReference type="EMBL" id="KAF2670702.1"/>
    </source>
</evidence>
<keyword evidence="7" id="KW-0560">Oxidoreductase</keyword>
<dbReference type="PANTHER" id="PTHR33353">
    <property type="entry name" value="PUTATIVE (AFU_ORTHOLOGUE AFUA_1G12560)-RELATED"/>
    <property type="match status" value="1"/>
</dbReference>
<dbReference type="InterPro" id="IPR049892">
    <property type="entry name" value="AA9"/>
</dbReference>
<keyword evidence="5 17" id="KW-0732">Signal</keyword>
<feature type="signal peptide" evidence="17">
    <location>
        <begin position="1"/>
        <end position="16"/>
    </location>
</feature>
<gene>
    <name evidence="19" type="ORF">BT63DRAFT_411815</name>
</gene>
<evidence type="ECO:0000256" key="9">
    <source>
        <dbReference type="ARBA" id="ARBA00023033"/>
    </source>
</evidence>
<dbReference type="Gene3D" id="2.70.50.70">
    <property type="match status" value="1"/>
</dbReference>
<keyword evidence="10" id="KW-1015">Disulfide bond</keyword>
<evidence type="ECO:0000256" key="8">
    <source>
        <dbReference type="ARBA" id="ARBA00023008"/>
    </source>
</evidence>
<comment type="similarity">
    <text evidence="13">Belongs to the polysaccharide monooxygenase AA9 family.</text>
</comment>
<evidence type="ECO:0000256" key="11">
    <source>
        <dbReference type="ARBA" id="ARBA00023277"/>
    </source>
</evidence>
<evidence type="ECO:0000256" key="10">
    <source>
        <dbReference type="ARBA" id="ARBA00023157"/>
    </source>
</evidence>
<dbReference type="AlphaFoldDB" id="A0A6A6UEU4"/>
<evidence type="ECO:0000256" key="5">
    <source>
        <dbReference type="ARBA" id="ARBA00022729"/>
    </source>
</evidence>
<dbReference type="CDD" id="cd21175">
    <property type="entry name" value="LPMO_AA9"/>
    <property type="match status" value="1"/>
</dbReference>
<comment type="cofactor">
    <cofactor evidence="1">
        <name>Cu(2+)</name>
        <dbReference type="ChEBI" id="CHEBI:29036"/>
    </cofactor>
</comment>
<evidence type="ECO:0000256" key="17">
    <source>
        <dbReference type="SAM" id="SignalP"/>
    </source>
</evidence>
<accession>A0A6A6UEU4</accession>
<reference evidence="19" key="1">
    <citation type="journal article" date="2020" name="Stud. Mycol.">
        <title>101 Dothideomycetes genomes: a test case for predicting lifestyles and emergence of pathogens.</title>
        <authorList>
            <person name="Haridas S."/>
            <person name="Albert R."/>
            <person name="Binder M."/>
            <person name="Bloem J."/>
            <person name="Labutti K."/>
            <person name="Salamov A."/>
            <person name="Andreopoulos B."/>
            <person name="Baker S."/>
            <person name="Barry K."/>
            <person name="Bills G."/>
            <person name="Bluhm B."/>
            <person name="Cannon C."/>
            <person name="Castanera R."/>
            <person name="Culley D."/>
            <person name="Daum C."/>
            <person name="Ezra D."/>
            <person name="Gonzalez J."/>
            <person name="Henrissat B."/>
            <person name="Kuo A."/>
            <person name="Liang C."/>
            <person name="Lipzen A."/>
            <person name="Lutzoni F."/>
            <person name="Magnuson J."/>
            <person name="Mondo S."/>
            <person name="Nolan M."/>
            <person name="Ohm R."/>
            <person name="Pangilinan J."/>
            <person name="Park H.-J."/>
            <person name="Ramirez L."/>
            <person name="Alfaro M."/>
            <person name="Sun H."/>
            <person name="Tritt A."/>
            <person name="Yoshinaga Y."/>
            <person name="Zwiers L.-H."/>
            <person name="Turgeon B."/>
            <person name="Goodwin S."/>
            <person name="Spatafora J."/>
            <person name="Crous P."/>
            <person name="Grigoriev I."/>
        </authorList>
    </citation>
    <scope>NUCLEOTIDE SEQUENCE</scope>
    <source>
        <strain evidence="19">CBS 115976</strain>
    </source>
</reference>
<sequence>MRATTISLLFAGAVSAHSAVWNITIDGTVYPARDARIDPFVKAKRIEWGFDNAQNFTWAAVTNVTDKGIACGINAQPPALTAKARAGAKVTVQWSGVIKGHQGPYMTYLGEYKPGQSPNDVAFFKIDEVGYDKEKKIWANEKLIQSGTRETFQIPSDIKPGVYVMRTELLSLHGNMWNKDNDVEPFGGRGPQFYTHCFNVDISGSGNAEPKGVKFPSPEAMKQDDYGVKFNVFDQQKFPWPSYTPPGPPKYNGKYAEPVGPAPVVTPKELGAFSEPFESKYQAFKRYWDHDARSTNDFVNSLSPGTKEGDKPRPMAPPKAGSGSPGAYDKDTSKDFNLTANTEGIFKAFEKDPKSADFFKKQGAERRKFPEELEALRQEGIKLGAVTP</sequence>
<name>A0A6A6UEU4_9PEZI</name>
<keyword evidence="8" id="KW-0186">Copper</keyword>
<dbReference type="PANTHER" id="PTHR33353:SF10">
    <property type="entry name" value="ENDO-BETA-1,4-GLUCANASE D"/>
    <property type="match status" value="1"/>
</dbReference>
<keyword evidence="11" id="KW-0119">Carbohydrate metabolism</keyword>
<evidence type="ECO:0000256" key="7">
    <source>
        <dbReference type="ARBA" id="ARBA00023002"/>
    </source>
</evidence>
<evidence type="ECO:0000256" key="4">
    <source>
        <dbReference type="ARBA" id="ARBA00022723"/>
    </source>
</evidence>
<keyword evidence="20" id="KW-1185">Reference proteome</keyword>
<feature type="compositionally biased region" description="Polar residues" evidence="16">
    <location>
        <begin position="295"/>
        <end position="304"/>
    </location>
</feature>
<protein>
    <recommendedName>
        <fullName evidence="15">lytic cellulose monooxygenase (C4-dehydrogenating)</fullName>
        <ecNumber evidence="15">1.14.99.56</ecNumber>
    </recommendedName>
</protein>
<comment type="subcellular location">
    <subcellularLocation>
        <location evidence="2">Secreted</location>
    </subcellularLocation>
</comment>
<evidence type="ECO:0000256" key="6">
    <source>
        <dbReference type="ARBA" id="ARBA00023001"/>
    </source>
</evidence>
<evidence type="ECO:0000259" key="18">
    <source>
        <dbReference type="Pfam" id="PF03443"/>
    </source>
</evidence>
<organism evidence="19 20">
    <name type="scientific">Microthyrium microscopicum</name>
    <dbReference type="NCBI Taxonomy" id="703497"/>
    <lineage>
        <taxon>Eukaryota</taxon>
        <taxon>Fungi</taxon>
        <taxon>Dikarya</taxon>
        <taxon>Ascomycota</taxon>
        <taxon>Pezizomycotina</taxon>
        <taxon>Dothideomycetes</taxon>
        <taxon>Dothideomycetes incertae sedis</taxon>
        <taxon>Microthyriales</taxon>
        <taxon>Microthyriaceae</taxon>
        <taxon>Microthyrium</taxon>
    </lineage>
</organism>
<dbReference type="EC" id="1.14.99.56" evidence="15"/>
<dbReference type="GO" id="GO:0030245">
    <property type="term" value="P:cellulose catabolic process"/>
    <property type="evidence" value="ECO:0007669"/>
    <property type="project" value="UniProtKB-KW"/>
</dbReference>
<feature type="domain" description="Auxiliary Activity family 9 catalytic" evidence="18">
    <location>
        <begin position="17"/>
        <end position="237"/>
    </location>
</feature>
<dbReference type="EMBL" id="MU004233">
    <property type="protein sequence ID" value="KAF2670702.1"/>
    <property type="molecule type" value="Genomic_DNA"/>
</dbReference>
<dbReference type="InterPro" id="IPR005103">
    <property type="entry name" value="AA9_LPMO"/>
</dbReference>
<evidence type="ECO:0000256" key="15">
    <source>
        <dbReference type="ARBA" id="ARBA00047174"/>
    </source>
</evidence>
<feature type="chain" id="PRO_5025373100" description="lytic cellulose monooxygenase (C4-dehydrogenating)" evidence="17">
    <location>
        <begin position="17"/>
        <end position="388"/>
    </location>
</feature>
<proteinExistence type="inferred from homology"/>
<keyword evidence="6" id="KW-0136">Cellulose degradation</keyword>
<evidence type="ECO:0000256" key="16">
    <source>
        <dbReference type="SAM" id="MobiDB-lite"/>
    </source>
</evidence>